<name>A0ABV9CST4_9ACTN</name>
<feature type="region of interest" description="Disordered" evidence="1">
    <location>
        <begin position="1"/>
        <end position="20"/>
    </location>
</feature>
<evidence type="ECO:0000256" key="1">
    <source>
        <dbReference type="SAM" id="MobiDB-lite"/>
    </source>
</evidence>
<accession>A0ABV9CST4</accession>
<reference evidence="3" key="1">
    <citation type="journal article" date="2019" name="Int. J. Syst. Evol. Microbiol.">
        <title>The Global Catalogue of Microorganisms (GCM) 10K type strain sequencing project: providing services to taxonomists for standard genome sequencing and annotation.</title>
        <authorList>
            <consortium name="The Broad Institute Genomics Platform"/>
            <consortium name="The Broad Institute Genome Sequencing Center for Infectious Disease"/>
            <person name="Wu L."/>
            <person name="Ma J."/>
        </authorList>
    </citation>
    <scope>NUCLEOTIDE SEQUENCE [LARGE SCALE GENOMIC DNA]</scope>
    <source>
        <strain evidence="3">CGMCC 4.7132</strain>
    </source>
</reference>
<keyword evidence="3" id="KW-1185">Reference proteome</keyword>
<proteinExistence type="predicted"/>
<evidence type="ECO:0000313" key="3">
    <source>
        <dbReference type="Proteomes" id="UP001596004"/>
    </source>
</evidence>
<organism evidence="2 3">
    <name type="scientific">Sphaerisporangium dianthi</name>
    <dbReference type="NCBI Taxonomy" id="1436120"/>
    <lineage>
        <taxon>Bacteria</taxon>
        <taxon>Bacillati</taxon>
        <taxon>Actinomycetota</taxon>
        <taxon>Actinomycetes</taxon>
        <taxon>Streptosporangiales</taxon>
        <taxon>Streptosporangiaceae</taxon>
        <taxon>Sphaerisporangium</taxon>
    </lineage>
</organism>
<dbReference type="Proteomes" id="UP001596004">
    <property type="component" value="Unassembled WGS sequence"/>
</dbReference>
<evidence type="ECO:0000313" key="2">
    <source>
        <dbReference type="EMBL" id="MFC4536336.1"/>
    </source>
</evidence>
<comment type="caution">
    <text evidence="2">The sequence shown here is derived from an EMBL/GenBank/DDBJ whole genome shotgun (WGS) entry which is preliminary data.</text>
</comment>
<dbReference type="EMBL" id="JBHSFP010000043">
    <property type="protein sequence ID" value="MFC4536336.1"/>
    <property type="molecule type" value="Genomic_DNA"/>
</dbReference>
<gene>
    <name evidence="2" type="ORF">ACFO60_36690</name>
</gene>
<sequence>MMHPGYGGPDIAESQRHANLETVRRVRETVAELVGAERRRRQAEGLMVSRDLDRRRLDEAAAALGLPPLLDEEWDAVNGG</sequence>
<protein>
    <submittedName>
        <fullName evidence="2">Uncharacterized protein</fullName>
    </submittedName>
</protein>
<dbReference type="RefSeq" id="WP_380850592.1">
    <property type="nucleotide sequence ID" value="NZ_JBHSFP010000043.1"/>
</dbReference>